<dbReference type="Pfam" id="PF20146">
    <property type="entry name" value="NRF"/>
    <property type="match status" value="1"/>
</dbReference>
<feature type="transmembrane region" description="Helical" evidence="1">
    <location>
        <begin position="522"/>
        <end position="541"/>
    </location>
</feature>
<feature type="transmembrane region" description="Helical" evidence="1">
    <location>
        <begin position="267"/>
        <end position="287"/>
    </location>
</feature>
<keyword evidence="1" id="KW-0472">Membrane</keyword>
<protein>
    <submittedName>
        <fullName evidence="3">Nose resistant to fluoxetine protein 6</fullName>
    </submittedName>
</protein>
<evidence type="ECO:0000259" key="2">
    <source>
        <dbReference type="SMART" id="SM00703"/>
    </source>
</evidence>
<evidence type="ECO:0000313" key="4">
    <source>
        <dbReference type="Proteomes" id="UP001151699"/>
    </source>
</evidence>
<evidence type="ECO:0000313" key="3">
    <source>
        <dbReference type="EMBL" id="KAJ6640289.1"/>
    </source>
</evidence>
<dbReference type="PANTHER" id="PTHR11161">
    <property type="entry name" value="O-ACYLTRANSFERASE"/>
    <property type="match status" value="1"/>
</dbReference>
<comment type="caution">
    <text evidence="3">The sequence shown here is derived from an EMBL/GenBank/DDBJ whole genome shotgun (WGS) entry which is preliminary data.</text>
</comment>
<keyword evidence="1" id="KW-1133">Transmembrane helix</keyword>
<dbReference type="InterPro" id="IPR002656">
    <property type="entry name" value="Acyl_transf_3_dom"/>
</dbReference>
<dbReference type="InterPro" id="IPR052728">
    <property type="entry name" value="O2_lipid_transport_reg"/>
</dbReference>
<dbReference type="PANTHER" id="PTHR11161:SF71">
    <property type="entry name" value="NOSE RESISTANT-TO-FLUOXETINE PROTEIN N-TERMINAL DOMAIN-CONTAINING PROTEIN"/>
    <property type="match status" value="1"/>
</dbReference>
<proteinExistence type="predicted"/>
<dbReference type="Pfam" id="PF01757">
    <property type="entry name" value="Acyl_transf_3"/>
    <property type="match status" value="1"/>
</dbReference>
<organism evidence="3 4">
    <name type="scientific">Pseudolycoriella hygida</name>
    <dbReference type="NCBI Taxonomy" id="35572"/>
    <lineage>
        <taxon>Eukaryota</taxon>
        <taxon>Metazoa</taxon>
        <taxon>Ecdysozoa</taxon>
        <taxon>Arthropoda</taxon>
        <taxon>Hexapoda</taxon>
        <taxon>Insecta</taxon>
        <taxon>Pterygota</taxon>
        <taxon>Neoptera</taxon>
        <taxon>Endopterygota</taxon>
        <taxon>Diptera</taxon>
        <taxon>Nematocera</taxon>
        <taxon>Sciaroidea</taxon>
        <taxon>Sciaridae</taxon>
        <taxon>Pseudolycoriella</taxon>
    </lineage>
</organism>
<reference evidence="3" key="1">
    <citation type="submission" date="2022-07" db="EMBL/GenBank/DDBJ databases">
        <authorList>
            <person name="Trinca V."/>
            <person name="Uliana J.V.C."/>
            <person name="Torres T.T."/>
            <person name="Ward R.J."/>
            <person name="Monesi N."/>
        </authorList>
    </citation>
    <scope>NUCLEOTIDE SEQUENCE</scope>
    <source>
        <strain evidence="3">HSMRA1968</strain>
        <tissue evidence="3">Whole embryos</tissue>
    </source>
</reference>
<accession>A0A9Q0MZF6</accession>
<dbReference type="EMBL" id="WJQU01000003">
    <property type="protein sequence ID" value="KAJ6640289.1"/>
    <property type="molecule type" value="Genomic_DNA"/>
</dbReference>
<feature type="transmembrane region" description="Helical" evidence="1">
    <location>
        <begin position="591"/>
        <end position="612"/>
    </location>
</feature>
<sequence length="644" mass="72371">MNALEAGIAAIGSSVCSIDLKLMVNGLKSHMPWAISMYDSSVKAPSGVELGSIYQFGSFDECMGISKINENLNIKPKYCLADVTLDGYSVRSDARRDFKTLNSTIIHWGICMPASCSSNDVAMFLIATTGHSEVIVNDRMCHTEGRIELTSIDIFYGCVITAFVTMILLCTTYHVYIHIQSSKMKNRPNSSFQMLLLSFSFIENLQKLVKGSKDDLGLSAINGIKAISMMLIIAGHALVFMIGGPVLNADFYAKEIKLVQNAFLINSPLLVDSFLLLSGFLFARLLLIELDKRRGRVNFILLYIFRYIRLTPAYLAIIALYATWLPKLGSGPLWDSRMNLEQERCQSSWWLNLLYVNNYFGTDKICMFQSWYLAADTQLFILAPIVLYPLWKYRRFGYILLTILTFVSILIPLFVTYSNDYDPSLLPYADEVTDISQNYFFVNVYIKTHMRATAYIFGIFTGALVHYLQQKKTTLPNSVIYIGWLTAITVGIASMFSVVIFFDQTYTRLGKSLYAGLHRVGWSFSTSWIILACVLNCAGPLKTILTSRALTPFSRLTYCAYLMNGLVELYQAGTIRVPKYMSTFILLGDTLSHVMVTFIGALVLCLVFESPIHGIEKILLRREQKQQNTDLSSSSSSSTYEGSA</sequence>
<dbReference type="GO" id="GO:0016747">
    <property type="term" value="F:acyltransferase activity, transferring groups other than amino-acyl groups"/>
    <property type="evidence" value="ECO:0007669"/>
    <property type="project" value="InterPro"/>
</dbReference>
<feature type="transmembrane region" description="Helical" evidence="1">
    <location>
        <begin position="452"/>
        <end position="468"/>
    </location>
</feature>
<keyword evidence="4" id="KW-1185">Reference proteome</keyword>
<feature type="transmembrane region" description="Helical" evidence="1">
    <location>
        <begin position="480"/>
        <end position="502"/>
    </location>
</feature>
<feature type="transmembrane region" description="Helical" evidence="1">
    <location>
        <begin position="398"/>
        <end position="417"/>
    </location>
</feature>
<feature type="transmembrane region" description="Helical" evidence="1">
    <location>
        <begin position="226"/>
        <end position="247"/>
    </location>
</feature>
<feature type="transmembrane region" description="Helical" evidence="1">
    <location>
        <begin position="371"/>
        <end position="391"/>
    </location>
</feature>
<name>A0A9Q0MZF6_9DIPT</name>
<keyword evidence="1" id="KW-0812">Transmembrane</keyword>
<dbReference type="AlphaFoldDB" id="A0A9Q0MZF6"/>
<dbReference type="InterPro" id="IPR006621">
    <property type="entry name" value="Nose-resist-to-fluoxetine_N"/>
</dbReference>
<dbReference type="SMART" id="SM00703">
    <property type="entry name" value="NRF"/>
    <property type="match status" value="1"/>
</dbReference>
<feature type="transmembrane region" description="Helical" evidence="1">
    <location>
        <begin position="553"/>
        <end position="571"/>
    </location>
</feature>
<dbReference type="Proteomes" id="UP001151699">
    <property type="component" value="Chromosome X"/>
</dbReference>
<evidence type="ECO:0000256" key="1">
    <source>
        <dbReference type="SAM" id="Phobius"/>
    </source>
</evidence>
<feature type="domain" description="Nose resistant-to-fluoxetine protein N-terminal" evidence="2">
    <location>
        <begin position="13"/>
        <end position="143"/>
    </location>
</feature>
<gene>
    <name evidence="3" type="primary">nrf-6_10</name>
    <name evidence="3" type="ORF">Bhyg_13039</name>
</gene>
<feature type="transmembrane region" description="Helical" evidence="1">
    <location>
        <begin position="154"/>
        <end position="177"/>
    </location>
</feature>
<feature type="transmembrane region" description="Helical" evidence="1">
    <location>
        <begin position="299"/>
        <end position="324"/>
    </location>
</feature>
<dbReference type="OrthoDB" id="10006435at2759"/>